<accession>A0A183BAU9</accession>
<evidence type="ECO:0000313" key="1">
    <source>
        <dbReference type="EMBL" id="VDP93606.1"/>
    </source>
</evidence>
<dbReference type="WBParaSite" id="ECPE_0001637701-mRNA-1">
    <property type="protein sequence ID" value="ECPE_0001637701-mRNA-1"/>
    <property type="gene ID" value="ECPE_0001637701"/>
</dbReference>
<organism evidence="3">
    <name type="scientific">Echinostoma caproni</name>
    <dbReference type="NCBI Taxonomy" id="27848"/>
    <lineage>
        <taxon>Eukaryota</taxon>
        <taxon>Metazoa</taxon>
        <taxon>Spiralia</taxon>
        <taxon>Lophotrochozoa</taxon>
        <taxon>Platyhelminthes</taxon>
        <taxon>Trematoda</taxon>
        <taxon>Digenea</taxon>
        <taxon>Plagiorchiida</taxon>
        <taxon>Echinostomata</taxon>
        <taxon>Echinostomatoidea</taxon>
        <taxon>Echinostomatidae</taxon>
        <taxon>Echinostoma</taxon>
    </lineage>
</organism>
<evidence type="ECO:0000313" key="3">
    <source>
        <dbReference type="WBParaSite" id="ECPE_0001637701-mRNA-1"/>
    </source>
</evidence>
<dbReference type="AlphaFoldDB" id="A0A183BAU9"/>
<sequence length="137" mass="15626">MLRILTAQDREIKWTTRKSEMERPVAMGNSRKLFHLIRVTSRKALDVSETICEADGLPIHNQQRRLERWAEHFKEQFSWPPASALHKAIPANVPLSVTTDPPSEEEIRREIQALGRHKAPGTVGLPTALFKDGEIKL</sequence>
<reference evidence="1 2" key="2">
    <citation type="submission" date="2018-11" db="EMBL/GenBank/DDBJ databases">
        <authorList>
            <consortium name="Pathogen Informatics"/>
        </authorList>
    </citation>
    <scope>NUCLEOTIDE SEQUENCE [LARGE SCALE GENOMIC DNA]</scope>
    <source>
        <strain evidence="1 2">Egypt</strain>
    </source>
</reference>
<dbReference type="Proteomes" id="UP000272942">
    <property type="component" value="Unassembled WGS sequence"/>
</dbReference>
<reference evidence="3" key="1">
    <citation type="submission" date="2016-06" db="UniProtKB">
        <authorList>
            <consortium name="WormBaseParasite"/>
        </authorList>
    </citation>
    <scope>IDENTIFICATION</scope>
</reference>
<gene>
    <name evidence="1" type="ORF">ECPE_LOCUS16334</name>
</gene>
<protein>
    <submittedName>
        <fullName evidence="1 3">Uncharacterized protein</fullName>
    </submittedName>
</protein>
<dbReference type="OrthoDB" id="6246804at2759"/>
<evidence type="ECO:0000313" key="2">
    <source>
        <dbReference type="Proteomes" id="UP000272942"/>
    </source>
</evidence>
<name>A0A183BAU9_9TREM</name>
<proteinExistence type="predicted"/>
<dbReference type="EMBL" id="UZAN01063873">
    <property type="protein sequence ID" value="VDP93606.1"/>
    <property type="molecule type" value="Genomic_DNA"/>
</dbReference>
<keyword evidence="2" id="KW-1185">Reference proteome</keyword>